<dbReference type="KEGG" id="pla:Plav_2577"/>
<keyword evidence="4" id="KW-1185">Reference proteome</keyword>
<evidence type="ECO:0000259" key="2">
    <source>
        <dbReference type="Pfam" id="PF00487"/>
    </source>
</evidence>
<feature type="transmembrane region" description="Helical" evidence="1">
    <location>
        <begin position="226"/>
        <end position="248"/>
    </location>
</feature>
<dbReference type="PANTHER" id="PTHR32100">
    <property type="entry name" value="OMEGA-6 FATTY ACID DESATURASE, CHLOROPLASTIC"/>
    <property type="match status" value="1"/>
</dbReference>
<name>A7HWA3_PARL1</name>
<evidence type="ECO:0000256" key="1">
    <source>
        <dbReference type="SAM" id="Phobius"/>
    </source>
</evidence>
<feature type="transmembrane region" description="Helical" evidence="1">
    <location>
        <begin position="83"/>
        <end position="103"/>
    </location>
</feature>
<dbReference type="OrthoDB" id="9792534at2"/>
<dbReference type="STRING" id="402881.Plav_2577"/>
<dbReference type="HOGENOM" id="CLU_078192_0_0_5"/>
<organism evidence="3 4">
    <name type="scientific">Parvibaculum lavamentivorans (strain DS-1 / DSM 13023 / NCIMB 13966)</name>
    <dbReference type="NCBI Taxonomy" id="402881"/>
    <lineage>
        <taxon>Bacteria</taxon>
        <taxon>Pseudomonadati</taxon>
        <taxon>Pseudomonadota</taxon>
        <taxon>Alphaproteobacteria</taxon>
        <taxon>Hyphomicrobiales</taxon>
        <taxon>Parvibaculaceae</taxon>
        <taxon>Parvibaculum</taxon>
    </lineage>
</organism>
<protein>
    <submittedName>
        <fullName evidence="3">Fatty acid desaturase</fullName>
    </submittedName>
</protein>
<dbReference type="InterPro" id="IPR012171">
    <property type="entry name" value="Fatty_acid_desaturase"/>
</dbReference>
<accession>A7HWA3</accession>
<dbReference type="AlphaFoldDB" id="A7HWA3"/>
<proteinExistence type="predicted"/>
<evidence type="ECO:0000313" key="4">
    <source>
        <dbReference type="Proteomes" id="UP000006377"/>
    </source>
</evidence>
<dbReference type="InterPro" id="IPR005804">
    <property type="entry name" value="FA_desaturase_dom"/>
</dbReference>
<dbReference type="GO" id="GO:0006629">
    <property type="term" value="P:lipid metabolic process"/>
    <property type="evidence" value="ECO:0007669"/>
    <property type="project" value="InterPro"/>
</dbReference>
<dbReference type="EMBL" id="CP000774">
    <property type="protein sequence ID" value="ABS64186.1"/>
    <property type="molecule type" value="Genomic_DNA"/>
</dbReference>
<sequence length="371" mass="42184">MRDHVSCAGMKRRGKRFRLMSIDLSTLQPDSSRPARTSAENHRAALAVARRHTGHVAWPTVFVSLGSLVALAVSTAAGLTGTWPLWVSMLVNGYLLLMQFMAVHDGIHDAISGDDRRYKWLNDTLAWIGGIATLIPYRGYDVMHLVHHRYTNDFERDPDTWCASRNPLVLVFRFFTQTPHYVFMMTRMGMWKDPAHRKQYFIAGAHHLTAWTLVAVGFVYGWGWEILMLWIFPTFLNVALIGLVFNYLPHRPHLSQERYKDSGVFLLPRAIHRLVTVLDMYQTYHLIHHLFPRIPFYRIGAAFHEMRPILEAEGAVIHDWTHAWDRKRGGLAARPLAGVAPGARMARAGVAAEAPGRAVADSEAERRANMC</sequence>
<dbReference type="Proteomes" id="UP000006377">
    <property type="component" value="Chromosome"/>
</dbReference>
<dbReference type="GO" id="GO:0016491">
    <property type="term" value="F:oxidoreductase activity"/>
    <property type="evidence" value="ECO:0007669"/>
    <property type="project" value="InterPro"/>
</dbReference>
<evidence type="ECO:0000313" key="3">
    <source>
        <dbReference type="EMBL" id="ABS64186.1"/>
    </source>
</evidence>
<dbReference type="Pfam" id="PF00487">
    <property type="entry name" value="FA_desaturase"/>
    <property type="match status" value="1"/>
</dbReference>
<dbReference type="eggNOG" id="COG3239">
    <property type="taxonomic scope" value="Bacteria"/>
</dbReference>
<gene>
    <name evidence="3" type="ordered locus">Plav_2577</name>
</gene>
<keyword evidence="1" id="KW-1133">Transmembrane helix</keyword>
<keyword evidence="1" id="KW-0472">Membrane</keyword>
<feature type="transmembrane region" description="Helical" evidence="1">
    <location>
        <begin position="56"/>
        <end position="77"/>
    </location>
</feature>
<reference evidence="3 4" key="1">
    <citation type="journal article" date="2011" name="Stand. Genomic Sci.">
        <title>Complete genome sequence of Parvibaculum lavamentivorans type strain (DS-1(T)).</title>
        <authorList>
            <person name="Schleheck D."/>
            <person name="Weiss M."/>
            <person name="Pitluck S."/>
            <person name="Bruce D."/>
            <person name="Land M.L."/>
            <person name="Han S."/>
            <person name="Saunders E."/>
            <person name="Tapia R."/>
            <person name="Detter C."/>
            <person name="Brettin T."/>
            <person name="Han J."/>
            <person name="Woyke T."/>
            <person name="Goodwin L."/>
            <person name="Pennacchio L."/>
            <person name="Nolan M."/>
            <person name="Cook A.M."/>
            <person name="Kjelleberg S."/>
            <person name="Thomas T."/>
        </authorList>
    </citation>
    <scope>NUCLEOTIDE SEQUENCE [LARGE SCALE GENOMIC DNA]</scope>
    <source>
        <strain evidence="4">DS-1 / DSM 13023 / NCIMB 13966</strain>
    </source>
</reference>
<feature type="domain" description="Fatty acid desaturase" evidence="2">
    <location>
        <begin position="82"/>
        <end position="318"/>
    </location>
</feature>
<keyword evidence="1" id="KW-0812">Transmembrane</keyword>
<feature type="transmembrane region" description="Helical" evidence="1">
    <location>
        <begin position="200"/>
        <end position="220"/>
    </location>
</feature>